<proteinExistence type="predicted"/>
<dbReference type="InterPro" id="IPR036868">
    <property type="entry name" value="TusA-like_sf"/>
</dbReference>
<dbReference type="OrthoDB" id="9797352at2"/>
<dbReference type="GO" id="GO:0016740">
    <property type="term" value="F:transferase activity"/>
    <property type="evidence" value="ECO:0007669"/>
    <property type="project" value="UniProtKB-KW"/>
</dbReference>
<dbReference type="Gene3D" id="3.30.110.40">
    <property type="entry name" value="TusA-like domain"/>
    <property type="match status" value="1"/>
</dbReference>
<dbReference type="InterPro" id="IPR001455">
    <property type="entry name" value="TusA-like"/>
</dbReference>
<dbReference type="Pfam" id="PF01206">
    <property type="entry name" value="TusA"/>
    <property type="match status" value="1"/>
</dbReference>
<dbReference type="SUPFAM" id="SSF64307">
    <property type="entry name" value="SirA-like"/>
    <property type="match status" value="1"/>
</dbReference>
<evidence type="ECO:0000313" key="3">
    <source>
        <dbReference type="Proteomes" id="UP000317544"/>
    </source>
</evidence>
<name>A0A455TAJ5_9GAMM</name>
<evidence type="ECO:0000259" key="1">
    <source>
        <dbReference type="Pfam" id="PF01206"/>
    </source>
</evidence>
<accession>A0A455TAJ5</accession>
<protein>
    <submittedName>
        <fullName evidence="2">Sulfurtransferase</fullName>
    </submittedName>
</protein>
<dbReference type="Proteomes" id="UP000317544">
    <property type="component" value="Chromosome"/>
</dbReference>
<dbReference type="EMBL" id="AP019379">
    <property type="protein sequence ID" value="BBI01342.1"/>
    <property type="molecule type" value="Genomic_DNA"/>
</dbReference>
<keyword evidence="2" id="KW-0808">Transferase</keyword>
<reference evidence="2 3" key="1">
    <citation type="journal article" date="2019" name="Proc. Natl. Acad. Sci. U.S.A.">
        <title>Exaggeration and cooption of innate immunity for social defense.</title>
        <authorList>
            <person name="Kutsukake M."/>
            <person name="Moriyama M."/>
            <person name="Shigenobu S."/>
            <person name="Meng X.-Y."/>
            <person name="Nikoh N."/>
            <person name="Noda C."/>
            <person name="Kobayashi S."/>
            <person name="Fukatsu T."/>
        </authorList>
    </citation>
    <scope>NUCLEOTIDE SEQUENCE [LARGE SCALE GENOMIC DNA]</scope>
    <source>
        <strain evidence="2 3">Nmo</strain>
    </source>
</reference>
<gene>
    <name evidence="2" type="primary">yhhP</name>
    <name evidence="2" type="ORF">BUCNMO_338</name>
</gene>
<sequence length="76" mass="9285">MKIFYKNFLDLRKSTCPDTIMFLRQKIRHIACKELLLVLSNDVSTKRDIPIFCYFMNHILVEYYICNTPYRYLLQK</sequence>
<keyword evidence="3" id="KW-1185">Reference proteome</keyword>
<dbReference type="NCBIfam" id="NF001423">
    <property type="entry name" value="PRK00299.1"/>
    <property type="match status" value="1"/>
</dbReference>
<dbReference type="AlphaFoldDB" id="A0A455TAJ5"/>
<dbReference type="RefSeq" id="WP_158345055.1">
    <property type="nucleotide sequence ID" value="NZ_AP019379.1"/>
</dbReference>
<organism evidence="2 3">
    <name type="scientific">Buchnera aphidicola</name>
    <name type="common">Nipponaphis monzeni</name>
    <dbReference type="NCBI Taxonomy" id="2495405"/>
    <lineage>
        <taxon>Bacteria</taxon>
        <taxon>Pseudomonadati</taxon>
        <taxon>Pseudomonadota</taxon>
        <taxon>Gammaproteobacteria</taxon>
        <taxon>Enterobacterales</taxon>
        <taxon>Erwiniaceae</taxon>
        <taxon>Buchnera</taxon>
    </lineage>
</organism>
<feature type="domain" description="UPF0033" evidence="1">
    <location>
        <begin position="8"/>
        <end position="76"/>
    </location>
</feature>
<evidence type="ECO:0000313" key="2">
    <source>
        <dbReference type="EMBL" id="BBI01342.1"/>
    </source>
</evidence>